<dbReference type="Gene3D" id="1.10.287.1260">
    <property type="match status" value="1"/>
</dbReference>
<keyword evidence="11" id="KW-1185">Reference proteome</keyword>
<dbReference type="Gene3D" id="3.30.70.100">
    <property type="match status" value="1"/>
</dbReference>
<keyword evidence="6 7" id="KW-0472">Membrane</keyword>
<feature type="transmembrane region" description="Helical" evidence="7">
    <location>
        <begin position="185"/>
        <end position="205"/>
    </location>
</feature>
<evidence type="ECO:0000256" key="1">
    <source>
        <dbReference type="ARBA" id="ARBA00004651"/>
    </source>
</evidence>
<keyword evidence="7" id="KW-0407">Ion channel</keyword>
<sequence length="502" mass="53995">MIFRANIKIRIQHGSRARSCNSLPCYTPVMSLECTPPGHAHSLAQPPPLASPYGIAMKRILTMALLVLMSWQLPVCGQELYAPEAAVTAPQIQVQGVPEDAAIRSRLLAVLDAIDGLQDIEVQVTSGVVTLAGEVPSSRLNREAFEIASRTDGVVYVVNRLSEEADVASRLRPASRKFQEIGADLLRALPVGLVALLVVVLFWFLGQWAGSRGAWLRRAGMSDLAVNLGLRIVRLLVIGIGFLIALEILDATAMVGALLGIAGIAGIALGFAFRNIAENYLAGVLLSARNPFAIGDQVQIGEFLGKVVRLTSRDTVLMTLDGNHLRIPNSNIITSAMLNFTRNPLRRFEFKVGVSVDLDVAAARNLGIETLRRTKGILPDPGPQVLISELGDSTVQLSFLAWIDQRETDILKARSEAIRLVKAVFDEAGIEMPEPIYRIHLRDAAALKPGEGGAARPEAAPPPSQTAATAESSDVTADHTIDEQVANDLNTSDEENLLKKGG</sequence>
<dbReference type="GO" id="GO:0008381">
    <property type="term" value="F:mechanosensitive monoatomic ion channel activity"/>
    <property type="evidence" value="ECO:0007669"/>
    <property type="project" value="InterPro"/>
</dbReference>
<evidence type="ECO:0000259" key="9">
    <source>
        <dbReference type="PROSITE" id="PS50914"/>
    </source>
</evidence>
<evidence type="ECO:0000313" key="10">
    <source>
        <dbReference type="EMBL" id="RRQ21588.1"/>
    </source>
</evidence>
<dbReference type="InterPro" id="IPR023408">
    <property type="entry name" value="MscS_beta-dom_sf"/>
</dbReference>
<dbReference type="InterPro" id="IPR010920">
    <property type="entry name" value="LSM_dom_sf"/>
</dbReference>
<evidence type="ECO:0000256" key="3">
    <source>
        <dbReference type="ARBA" id="ARBA00022475"/>
    </source>
</evidence>
<evidence type="ECO:0000256" key="2">
    <source>
        <dbReference type="ARBA" id="ARBA00008017"/>
    </source>
</evidence>
<evidence type="ECO:0000256" key="8">
    <source>
        <dbReference type="SAM" id="MobiDB-lite"/>
    </source>
</evidence>
<feature type="transmembrane region" description="Helical" evidence="7">
    <location>
        <begin position="225"/>
        <end position="246"/>
    </location>
</feature>
<keyword evidence="7" id="KW-0813">Transport</keyword>
<dbReference type="PANTHER" id="PTHR30221">
    <property type="entry name" value="SMALL-CONDUCTANCE MECHANOSENSITIVE CHANNEL"/>
    <property type="match status" value="1"/>
</dbReference>
<dbReference type="Proteomes" id="UP000287798">
    <property type="component" value="Unassembled WGS sequence"/>
</dbReference>
<dbReference type="InterPro" id="IPR006685">
    <property type="entry name" value="MscS_channel_2nd"/>
</dbReference>
<dbReference type="Gene3D" id="2.30.30.60">
    <property type="match status" value="1"/>
</dbReference>
<dbReference type="SUPFAM" id="SSF82689">
    <property type="entry name" value="Mechanosensitive channel protein MscS (YggB), C-terminal domain"/>
    <property type="match status" value="1"/>
</dbReference>
<keyword evidence="4 7" id="KW-0812">Transmembrane</keyword>
<keyword evidence="7" id="KW-0997">Cell inner membrane</keyword>
<protein>
    <recommendedName>
        <fullName evidence="7">Small-conductance mechanosensitive channel</fullName>
    </recommendedName>
</protein>
<evidence type="ECO:0000256" key="4">
    <source>
        <dbReference type="ARBA" id="ARBA00022692"/>
    </source>
</evidence>
<dbReference type="InterPro" id="IPR011066">
    <property type="entry name" value="MscS_channel_C_sf"/>
</dbReference>
<keyword evidence="7" id="KW-0406">Ion transport</keyword>
<keyword evidence="3" id="KW-1003">Cell membrane</keyword>
<keyword evidence="5 7" id="KW-1133">Transmembrane helix</keyword>
<dbReference type="InterPro" id="IPR049142">
    <property type="entry name" value="MS_channel_1st"/>
</dbReference>
<comment type="similarity">
    <text evidence="2 7">Belongs to the MscS (TC 1.A.23) family.</text>
</comment>
<dbReference type="Pfam" id="PF21088">
    <property type="entry name" value="MS_channel_1st"/>
    <property type="match status" value="1"/>
</dbReference>
<organism evidence="10 11">
    <name type="scientific">Thiohalobacter thiocyanaticus</name>
    <dbReference type="NCBI Taxonomy" id="585455"/>
    <lineage>
        <taxon>Bacteria</taxon>
        <taxon>Pseudomonadati</taxon>
        <taxon>Pseudomonadota</taxon>
        <taxon>Gammaproteobacteria</taxon>
        <taxon>Thiohalobacterales</taxon>
        <taxon>Thiohalobacteraceae</taxon>
        <taxon>Thiohalobacter</taxon>
    </lineage>
</organism>
<evidence type="ECO:0000256" key="5">
    <source>
        <dbReference type="ARBA" id="ARBA00022989"/>
    </source>
</evidence>
<feature type="domain" description="BON" evidence="9">
    <location>
        <begin position="99"/>
        <end position="165"/>
    </location>
</feature>
<dbReference type="Pfam" id="PF04972">
    <property type="entry name" value="BON"/>
    <property type="match status" value="1"/>
</dbReference>
<evidence type="ECO:0000256" key="7">
    <source>
        <dbReference type="RuleBase" id="RU369025"/>
    </source>
</evidence>
<comment type="subunit">
    <text evidence="7">Homoheptamer.</text>
</comment>
<dbReference type="InterPro" id="IPR007055">
    <property type="entry name" value="BON_dom"/>
</dbReference>
<feature type="transmembrane region" description="Helical" evidence="7">
    <location>
        <begin position="253"/>
        <end position="273"/>
    </location>
</feature>
<gene>
    <name evidence="10" type="ORF">D6C00_06290</name>
</gene>
<dbReference type="InterPro" id="IPR045275">
    <property type="entry name" value="MscS_archaea/bacteria_type"/>
</dbReference>
<dbReference type="Pfam" id="PF21082">
    <property type="entry name" value="MS_channel_3rd"/>
    <property type="match status" value="1"/>
</dbReference>
<dbReference type="Gene3D" id="3.30.1340.30">
    <property type="match status" value="1"/>
</dbReference>
<dbReference type="GO" id="GO:0005886">
    <property type="term" value="C:plasma membrane"/>
    <property type="evidence" value="ECO:0007669"/>
    <property type="project" value="UniProtKB-SubCell"/>
</dbReference>
<dbReference type="Pfam" id="PF00924">
    <property type="entry name" value="MS_channel_2nd"/>
    <property type="match status" value="1"/>
</dbReference>
<feature type="region of interest" description="Disordered" evidence="8">
    <location>
        <begin position="449"/>
        <end position="502"/>
    </location>
</feature>
<reference evidence="10 11" key="1">
    <citation type="journal article" date="2010" name="Int. J. Syst. Evol. Microbiol.">
        <title>Thiohalobacter thiocyanaticus gen. nov., sp. nov., a moderately halophilic, sulfur-oxidizing gammaproteobacterium from hypersaline lakes, that utilizes thiocyanate.</title>
        <authorList>
            <person name="Sorokin D.Y."/>
            <person name="Kovaleva O.L."/>
            <person name="Tourova T.P."/>
            <person name="Muyzer G."/>
        </authorList>
    </citation>
    <scope>NUCLEOTIDE SEQUENCE [LARGE SCALE GENOMIC DNA]</scope>
    <source>
        <strain evidence="10 11">Hrh1</strain>
    </source>
</reference>
<comment type="caution">
    <text evidence="10">The sequence shown here is derived from an EMBL/GenBank/DDBJ whole genome shotgun (WGS) entry which is preliminary data.</text>
</comment>
<dbReference type="InterPro" id="IPR049278">
    <property type="entry name" value="MS_channel_C"/>
</dbReference>
<accession>A0A426QIL8</accession>
<dbReference type="EMBL" id="QZMU01000001">
    <property type="protein sequence ID" value="RRQ21588.1"/>
    <property type="molecule type" value="Genomic_DNA"/>
</dbReference>
<evidence type="ECO:0000256" key="6">
    <source>
        <dbReference type="ARBA" id="ARBA00023136"/>
    </source>
</evidence>
<name>A0A426QIL8_9GAMM</name>
<comment type="subcellular location">
    <subcellularLocation>
        <location evidence="7">Cell inner membrane</location>
        <topology evidence="7">Multi-pass membrane protein</topology>
    </subcellularLocation>
    <subcellularLocation>
        <location evidence="1">Cell membrane</location>
        <topology evidence="1">Multi-pass membrane protein</topology>
    </subcellularLocation>
</comment>
<dbReference type="PROSITE" id="PS50914">
    <property type="entry name" value="BON"/>
    <property type="match status" value="1"/>
</dbReference>
<proteinExistence type="inferred from homology"/>
<evidence type="ECO:0000313" key="11">
    <source>
        <dbReference type="Proteomes" id="UP000287798"/>
    </source>
</evidence>
<comment type="function">
    <text evidence="7">Mechanosensitive channel that participates in the regulation of osmotic pressure changes within the cell, opening in response to stretch forces in the membrane lipid bilayer, without the need for other proteins. Contributes to normal resistance to hypoosmotic shock. Forms an ion channel of 1.0 nanosiemens conductance with a slight preference for anions.</text>
</comment>
<dbReference type="AlphaFoldDB" id="A0A426QIL8"/>
<comment type="caution">
    <text evidence="7">Lacks conserved residue(s) required for the propagation of feature annotation.</text>
</comment>
<dbReference type="PANTHER" id="PTHR30221:SF1">
    <property type="entry name" value="SMALL-CONDUCTANCE MECHANOSENSITIVE CHANNEL"/>
    <property type="match status" value="1"/>
</dbReference>
<dbReference type="SUPFAM" id="SSF50182">
    <property type="entry name" value="Sm-like ribonucleoproteins"/>
    <property type="match status" value="1"/>
</dbReference>